<gene>
    <name evidence="4" type="ORF">M9458_034149</name>
</gene>
<dbReference type="Proteomes" id="UP001529510">
    <property type="component" value="Unassembled WGS sequence"/>
</dbReference>
<dbReference type="InterPro" id="IPR047242">
    <property type="entry name" value="CDC5L/Cef1"/>
</dbReference>
<name>A0ABD0P641_CIRMR</name>
<reference evidence="4 5" key="1">
    <citation type="submission" date="2024-05" db="EMBL/GenBank/DDBJ databases">
        <title>Genome sequencing and assembly of Indian major carp, Cirrhinus mrigala (Hamilton, 1822).</title>
        <authorList>
            <person name="Mohindra V."/>
            <person name="Chowdhury L.M."/>
            <person name="Lal K."/>
            <person name="Jena J.K."/>
        </authorList>
    </citation>
    <scope>NUCLEOTIDE SEQUENCE [LARGE SCALE GENOMIC DNA]</scope>
    <source>
        <strain evidence="4">CM1030</strain>
        <tissue evidence="4">Blood</tissue>
    </source>
</reference>
<dbReference type="AlphaFoldDB" id="A0ABD0P641"/>
<dbReference type="GO" id="GO:0003677">
    <property type="term" value="F:DNA binding"/>
    <property type="evidence" value="ECO:0007669"/>
    <property type="project" value="UniProtKB-KW"/>
</dbReference>
<evidence type="ECO:0000256" key="1">
    <source>
        <dbReference type="ARBA" id="ARBA00023125"/>
    </source>
</evidence>
<feature type="non-terminal residue" evidence="4">
    <location>
        <position position="78"/>
    </location>
</feature>
<keyword evidence="2" id="KW-0539">Nucleus</keyword>
<keyword evidence="5" id="KW-1185">Reference proteome</keyword>
<dbReference type="InterPro" id="IPR021786">
    <property type="entry name" value="Cdc5p/Cef1_C"/>
</dbReference>
<feature type="domain" description="Pre-mRNA splicing factor component Cdc5p/Cef1 C-terminal" evidence="3">
    <location>
        <begin position="4"/>
        <end position="78"/>
    </location>
</feature>
<dbReference type="Pfam" id="PF11831">
    <property type="entry name" value="Myb_Cef"/>
    <property type="match status" value="1"/>
</dbReference>
<dbReference type="EMBL" id="JAMKFB020000017">
    <property type="protein sequence ID" value="KAL0169553.1"/>
    <property type="molecule type" value="Genomic_DNA"/>
</dbReference>
<dbReference type="PANTHER" id="PTHR45885">
    <property type="entry name" value="CELL DIVISION CYCLE 5-LIKE PROTEIN"/>
    <property type="match status" value="1"/>
</dbReference>
<accession>A0ABD0P641</accession>
<evidence type="ECO:0000256" key="2">
    <source>
        <dbReference type="ARBA" id="ARBA00023242"/>
    </source>
</evidence>
<proteinExistence type="predicted"/>
<dbReference type="PANTHER" id="PTHR45885:SF1">
    <property type="entry name" value="CELL DIVISION CYCLE 5-LIKE PROTEIN"/>
    <property type="match status" value="1"/>
</dbReference>
<evidence type="ECO:0000313" key="5">
    <source>
        <dbReference type="Proteomes" id="UP001529510"/>
    </source>
</evidence>
<keyword evidence="1" id="KW-0238">DNA-binding</keyword>
<protein>
    <recommendedName>
        <fullName evidence="3">Pre-mRNA splicing factor component Cdc5p/Cef1 C-terminal domain-containing protein</fullName>
    </recommendedName>
</protein>
<organism evidence="4 5">
    <name type="scientific">Cirrhinus mrigala</name>
    <name type="common">Mrigala</name>
    <dbReference type="NCBI Taxonomy" id="683832"/>
    <lineage>
        <taxon>Eukaryota</taxon>
        <taxon>Metazoa</taxon>
        <taxon>Chordata</taxon>
        <taxon>Craniata</taxon>
        <taxon>Vertebrata</taxon>
        <taxon>Euteleostomi</taxon>
        <taxon>Actinopterygii</taxon>
        <taxon>Neopterygii</taxon>
        <taxon>Teleostei</taxon>
        <taxon>Ostariophysi</taxon>
        <taxon>Cypriniformes</taxon>
        <taxon>Cyprinidae</taxon>
        <taxon>Labeoninae</taxon>
        <taxon>Labeonini</taxon>
        <taxon>Cirrhinus</taxon>
    </lineage>
</organism>
<evidence type="ECO:0000259" key="3">
    <source>
        <dbReference type="Pfam" id="PF11831"/>
    </source>
</evidence>
<sequence>TIIRPHNVEPPLTDLQQAEELIKKEMITMIHFDCLHHPFGDVQAKKGKGVGSSSNNAEHIAYLEKTPYEKVSEDELNK</sequence>
<comment type="caution">
    <text evidence="4">The sequence shown here is derived from an EMBL/GenBank/DDBJ whole genome shotgun (WGS) entry which is preliminary data.</text>
</comment>
<feature type="non-terminal residue" evidence="4">
    <location>
        <position position="1"/>
    </location>
</feature>
<evidence type="ECO:0000313" key="4">
    <source>
        <dbReference type="EMBL" id="KAL0169553.1"/>
    </source>
</evidence>